<sequence>MRRFSPLAAILALPLCLGLGLLSALPASLSAQALFSPVIRVNDQVITAYELRQRERLLQALRNPGDLGALAREGLIEDRLRREAARAAGLALTDEQIREGMTEFAGRANLSLEQFLQVLASQGVDAATLRDFVEAGMGWRELVRARFSARAQVSEDEIDRALAGGSGDASGVRVLLSEIILPAPPGEAAAAQATAERISRLTSIGAFAAEARALSYAPTRDQGGRINWMPLSQLPPALRGIVLGLTPGEVSDPLPLENAIALFQLRAIEETGAPEQSFAAIDYASFYLAGGRSEETLAQAARIAARADSCDDLYGAAKGLPEEQLERSVLPPDQVPQDVAIELAKLDPGETSTMLTRNEGQTLVLLMLCGRTAEAAEGADRGTVATQLRNAKLAAFADSYMAELKADALIVEE</sequence>
<feature type="domain" description="PpiC" evidence="6">
    <location>
        <begin position="171"/>
        <end position="267"/>
    </location>
</feature>
<keyword evidence="5" id="KW-0413">Isomerase</keyword>
<dbReference type="PANTHER" id="PTHR47637:SF1">
    <property type="entry name" value="CHAPERONE SURA"/>
    <property type="match status" value="1"/>
</dbReference>
<evidence type="ECO:0000313" key="7">
    <source>
        <dbReference type="EMBL" id="SFR10750.1"/>
    </source>
</evidence>
<dbReference type="PANTHER" id="PTHR47637">
    <property type="entry name" value="CHAPERONE SURA"/>
    <property type="match status" value="1"/>
</dbReference>
<name>A0A1I6DYY9_9RHOB</name>
<evidence type="ECO:0000256" key="1">
    <source>
        <dbReference type="ARBA" id="ARBA00018370"/>
    </source>
</evidence>
<evidence type="ECO:0000256" key="3">
    <source>
        <dbReference type="ARBA" id="ARBA00030642"/>
    </source>
</evidence>
<dbReference type="GO" id="GO:0003755">
    <property type="term" value="F:peptidyl-prolyl cis-trans isomerase activity"/>
    <property type="evidence" value="ECO:0007669"/>
    <property type="project" value="UniProtKB-KW"/>
</dbReference>
<dbReference type="Pfam" id="PF00639">
    <property type="entry name" value="Rotamase"/>
    <property type="match status" value="1"/>
</dbReference>
<dbReference type="RefSeq" id="WP_092080343.1">
    <property type="nucleotide sequence ID" value="NZ_FOYI01000006.1"/>
</dbReference>
<evidence type="ECO:0000313" key="8">
    <source>
        <dbReference type="Proteomes" id="UP000199302"/>
    </source>
</evidence>
<dbReference type="InterPro" id="IPR027304">
    <property type="entry name" value="Trigger_fact/SurA_dom_sf"/>
</dbReference>
<dbReference type="Proteomes" id="UP000199302">
    <property type="component" value="Unassembled WGS sequence"/>
</dbReference>
<dbReference type="InterPro" id="IPR000297">
    <property type="entry name" value="PPIase_PpiC"/>
</dbReference>
<dbReference type="InterPro" id="IPR050280">
    <property type="entry name" value="OMP_Chaperone_SurA"/>
</dbReference>
<dbReference type="STRING" id="871652.SAMN04515673_106113"/>
<evidence type="ECO:0000256" key="4">
    <source>
        <dbReference type="ARBA" id="ARBA00031484"/>
    </source>
</evidence>
<keyword evidence="2" id="KW-0732">Signal</keyword>
<dbReference type="Gene3D" id="3.10.50.40">
    <property type="match status" value="1"/>
</dbReference>
<dbReference type="AlphaFoldDB" id="A0A1I6DYY9"/>
<proteinExistence type="predicted"/>
<dbReference type="PROSITE" id="PS50198">
    <property type="entry name" value="PPIC_PPIASE_2"/>
    <property type="match status" value="1"/>
</dbReference>
<dbReference type="Gene3D" id="1.10.4030.10">
    <property type="entry name" value="Porin chaperone SurA, peptide-binding domain"/>
    <property type="match status" value="1"/>
</dbReference>
<organism evidence="7 8">
    <name type="scientific">Poseidonocella sedimentorum</name>
    <dbReference type="NCBI Taxonomy" id="871652"/>
    <lineage>
        <taxon>Bacteria</taxon>
        <taxon>Pseudomonadati</taxon>
        <taxon>Pseudomonadota</taxon>
        <taxon>Alphaproteobacteria</taxon>
        <taxon>Rhodobacterales</taxon>
        <taxon>Roseobacteraceae</taxon>
        <taxon>Poseidonocella</taxon>
    </lineage>
</organism>
<evidence type="ECO:0000256" key="5">
    <source>
        <dbReference type="PROSITE-ProRule" id="PRU00278"/>
    </source>
</evidence>
<evidence type="ECO:0000259" key="6">
    <source>
        <dbReference type="PROSITE" id="PS50198"/>
    </source>
</evidence>
<dbReference type="OrthoDB" id="9791746at2"/>
<reference evidence="7 8" key="1">
    <citation type="submission" date="2016-10" db="EMBL/GenBank/DDBJ databases">
        <authorList>
            <person name="de Groot N.N."/>
        </authorList>
    </citation>
    <scope>NUCLEOTIDE SEQUENCE [LARGE SCALE GENOMIC DNA]</scope>
    <source>
        <strain evidence="8">KMM 9023,NRIC 0796,JCM 17311,KCTC 23692</strain>
    </source>
</reference>
<evidence type="ECO:0000256" key="2">
    <source>
        <dbReference type="ARBA" id="ARBA00022729"/>
    </source>
</evidence>
<dbReference type="SUPFAM" id="SSF54534">
    <property type="entry name" value="FKBP-like"/>
    <property type="match status" value="1"/>
</dbReference>
<protein>
    <recommendedName>
        <fullName evidence="1">Parvulin-like PPIase</fullName>
    </recommendedName>
    <alternativeName>
        <fullName evidence="3">Peptidyl-prolyl cis-trans isomerase plp</fullName>
    </alternativeName>
    <alternativeName>
        <fullName evidence="4">Rotamase plp</fullName>
    </alternativeName>
</protein>
<keyword evidence="5" id="KW-0697">Rotamase</keyword>
<accession>A0A1I6DYY9</accession>
<gene>
    <name evidence="7" type="ORF">SAMN04515673_106113</name>
</gene>
<dbReference type="EMBL" id="FOYI01000006">
    <property type="protein sequence ID" value="SFR10750.1"/>
    <property type="molecule type" value="Genomic_DNA"/>
</dbReference>
<dbReference type="InterPro" id="IPR046357">
    <property type="entry name" value="PPIase_dom_sf"/>
</dbReference>
<keyword evidence="8" id="KW-1185">Reference proteome</keyword>
<dbReference type="SUPFAM" id="SSF109998">
    <property type="entry name" value="Triger factor/SurA peptide-binding domain-like"/>
    <property type="match status" value="1"/>
</dbReference>